<dbReference type="Pfam" id="PF06906">
    <property type="entry name" value="DUF1272"/>
    <property type="match status" value="1"/>
</dbReference>
<proteinExistence type="predicted"/>
<name>A0ABW2MQE9_9FLAO</name>
<protein>
    <submittedName>
        <fullName evidence="1">DUF1272 domain-containing protein</fullName>
    </submittedName>
</protein>
<dbReference type="Proteomes" id="UP001596415">
    <property type="component" value="Unassembled WGS sequence"/>
</dbReference>
<evidence type="ECO:0000313" key="1">
    <source>
        <dbReference type="EMBL" id="MFC7357112.1"/>
    </source>
</evidence>
<sequence length="96" mass="11040">MLEIRPSCEHCNKKLPYNSIQAMICSFECTYCTTCAQKLFKNICPNCTGNLTPRPIRPSYHIDKHPAATTVIFDPKDLKITHQQFSDYGHIPPEKR</sequence>
<dbReference type="InterPro" id="IPR010696">
    <property type="entry name" value="DUF1272"/>
</dbReference>
<gene>
    <name evidence="1" type="ORF">ACFQO1_05395</name>
</gene>
<dbReference type="EMBL" id="JBHTBN010000002">
    <property type="protein sequence ID" value="MFC7357112.1"/>
    <property type="molecule type" value="Genomic_DNA"/>
</dbReference>
<evidence type="ECO:0000313" key="2">
    <source>
        <dbReference type="Proteomes" id="UP001596415"/>
    </source>
</evidence>
<reference evidence="2" key="1">
    <citation type="journal article" date="2019" name="Int. J. Syst. Evol. Microbiol.">
        <title>The Global Catalogue of Microorganisms (GCM) 10K type strain sequencing project: providing services to taxonomists for standard genome sequencing and annotation.</title>
        <authorList>
            <consortium name="The Broad Institute Genomics Platform"/>
            <consortium name="The Broad Institute Genome Sequencing Center for Infectious Disease"/>
            <person name="Wu L."/>
            <person name="Ma J."/>
        </authorList>
    </citation>
    <scope>NUCLEOTIDE SEQUENCE [LARGE SCALE GENOMIC DNA]</scope>
    <source>
        <strain evidence="2">CGMCC 1.16306</strain>
    </source>
</reference>
<accession>A0ABW2MQE9</accession>
<comment type="caution">
    <text evidence="1">The sequence shown here is derived from an EMBL/GenBank/DDBJ whole genome shotgun (WGS) entry which is preliminary data.</text>
</comment>
<dbReference type="RefSeq" id="WP_380216961.1">
    <property type="nucleotide sequence ID" value="NZ_JBHTBN010000002.1"/>
</dbReference>
<keyword evidence="2" id="KW-1185">Reference proteome</keyword>
<organism evidence="1 2">
    <name type="scientific">Jejudonia soesokkakensis</name>
    <dbReference type="NCBI Taxonomy" id="1323432"/>
    <lineage>
        <taxon>Bacteria</taxon>
        <taxon>Pseudomonadati</taxon>
        <taxon>Bacteroidota</taxon>
        <taxon>Flavobacteriia</taxon>
        <taxon>Flavobacteriales</taxon>
        <taxon>Flavobacteriaceae</taxon>
        <taxon>Jejudonia</taxon>
    </lineage>
</organism>